<accession>A0A4C1T1J4</accession>
<proteinExistence type="predicted"/>
<feature type="compositionally biased region" description="Basic and acidic residues" evidence="1">
    <location>
        <begin position="207"/>
        <end position="217"/>
    </location>
</feature>
<dbReference type="OrthoDB" id="5918429at2759"/>
<keyword evidence="3" id="KW-1185">Reference proteome</keyword>
<dbReference type="STRING" id="151549.A0A4C1T1J4"/>
<feature type="region of interest" description="Disordered" evidence="1">
    <location>
        <begin position="200"/>
        <end position="224"/>
    </location>
</feature>
<protein>
    <submittedName>
        <fullName evidence="2">Uncharacterized protein</fullName>
    </submittedName>
</protein>
<feature type="compositionally biased region" description="Low complexity" evidence="1">
    <location>
        <begin position="139"/>
        <end position="152"/>
    </location>
</feature>
<evidence type="ECO:0000256" key="1">
    <source>
        <dbReference type="SAM" id="MobiDB-lite"/>
    </source>
</evidence>
<reference evidence="2 3" key="1">
    <citation type="journal article" date="2019" name="Commun. Biol.">
        <title>The bagworm genome reveals a unique fibroin gene that provides high tensile strength.</title>
        <authorList>
            <person name="Kono N."/>
            <person name="Nakamura H."/>
            <person name="Ohtoshi R."/>
            <person name="Tomita M."/>
            <person name="Numata K."/>
            <person name="Arakawa K."/>
        </authorList>
    </citation>
    <scope>NUCLEOTIDE SEQUENCE [LARGE SCALE GENOMIC DNA]</scope>
</reference>
<comment type="caution">
    <text evidence="2">The sequence shown here is derived from an EMBL/GenBank/DDBJ whole genome shotgun (WGS) entry which is preliminary data.</text>
</comment>
<sequence>MSFKSPKFPRKILPAGLVARRALGHMPPHLTSSVESINLSCNLLLDNIKPPSLMDELLDSMISVASIQSEIADDCASMATTVTVSNYETCAGGEDGDTVTLQSCCDNLLPKDDELTLNEGITTPLPSDCDLSSVESTPKKSGAASPSSANKKTLTPKQKRKVIKDRFKTYTIATDMILSDELQRKLDEAQQDETLAIEITNLDEDEQRPQSESEQHSGNEIITTPAVEEELVKIVIKHKL</sequence>
<evidence type="ECO:0000313" key="3">
    <source>
        <dbReference type="Proteomes" id="UP000299102"/>
    </source>
</evidence>
<feature type="region of interest" description="Disordered" evidence="1">
    <location>
        <begin position="118"/>
        <end position="159"/>
    </location>
</feature>
<gene>
    <name evidence="2" type="ORF">EVAR_72214_1</name>
</gene>
<dbReference type="EMBL" id="BGZK01011562">
    <property type="protein sequence ID" value="GBP07357.1"/>
    <property type="molecule type" value="Genomic_DNA"/>
</dbReference>
<organism evidence="2 3">
    <name type="scientific">Eumeta variegata</name>
    <name type="common">Bagworm moth</name>
    <name type="synonym">Eumeta japonica</name>
    <dbReference type="NCBI Taxonomy" id="151549"/>
    <lineage>
        <taxon>Eukaryota</taxon>
        <taxon>Metazoa</taxon>
        <taxon>Ecdysozoa</taxon>
        <taxon>Arthropoda</taxon>
        <taxon>Hexapoda</taxon>
        <taxon>Insecta</taxon>
        <taxon>Pterygota</taxon>
        <taxon>Neoptera</taxon>
        <taxon>Endopterygota</taxon>
        <taxon>Lepidoptera</taxon>
        <taxon>Glossata</taxon>
        <taxon>Ditrysia</taxon>
        <taxon>Tineoidea</taxon>
        <taxon>Psychidae</taxon>
        <taxon>Oiketicinae</taxon>
        <taxon>Eumeta</taxon>
    </lineage>
</organism>
<dbReference type="Proteomes" id="UP000299102">
    <property type="component" value="Unassembled WGS sequence"/>
</dbReference>
<evidence type="ECO:0000313" key="2">
    <source>
        <dbReference type="EMBL" id="GBP07357.1"/>
    </source>
</evidence>
<name>A0A4C1T1J4_EUMVA</name>
<dbReference type="AlphaFoldDB" id="A0A4C1T1J4"/>